<sequence>MSSVSVTSSKREKAVTELTQEIESIRAMNSSLRAYLEHLRRFKENLGHMYDNYTQLNQVNEQWVETLRSMK</sequence>
<proteinExistence type="predicted"/>
<gene>
    <name evidence="1" type="ORF">PYW08_011140</name>
</gene>
<accession>A0ACC2Q4D0</accession>
<organism evidence="1 2">
    <name type="scientific">Mythimna loreyi</name>
    <dbReference type="NCBI Taxonomy" id="667449"/>
    <lineage>
        <taxon>Eukaryota</taxon>
        <taxon>Metazoa</taxon>
        <taxon>Ecdysozoa</taxon>
        <taxon>Arthropoda</taxon>
        <taxon>Hexapoda</taxon>
        <taxon>Insecta</taxon>
        <taxon>Pterygota</taxon>
        <taxon>Neoptera</taxon>
        <taxon>Endopterygota</taxon>
        <taxon>Lepidoptera</taxon>
        <taxon>Glossata</taxon>
        <taxon>Ditrysia</taxon>
        <taxon>Noctuoidea</taxon>
        <taxon>Noctuidae</taxon>
        <taxon>Noctuinae</taxon>
        <taxon>Hadenini</taxon>
        <taxon>Mythimna</taxon>
    </lineage>
</organism>
<evidence type="ECO:0000313" key="2">
    <source>
        <dbReference type="Proteomes" id="UP001231649"/>
    </source>
</evidence>
<dbReference type="EMBL" id="CM056805">
    <property type="protein sequence ID" value="KAJ8707006.1"/>
    <property type="molecule type" value="Genomic_DNA"/>
</dbReference>
<protein>
    <submittedName>
        <fullName evidence="1">Uncharacterized protein</fullName>
    </submittedName>
</protein>
<dbReference type="Proteomes" id="UP001231649">
    <property type="component" value="Chromosome 29"/>
</dbReference>
<name>A0ACC2Q4D0_9NEOP</name>
<comment type="caution">
    <text evidence="1">The sequence shown here is derived from an EMBL/GenBank/DDBJ whole genome shotgun (WGS) entry which is preliminary data.</text>
</comment>
<reference evidence="1" key="1">
    <citation type="submission" date="2023-03" db="EMBL/GenBank/DDBJ databases">
        <title>Chromosome-level genomes of two armyworms, Mythimna separata and Mythimna loreyi, provide insights into the biosynthesis and reception of sex pheromones.</title>
        <authorList>
            <person name="Zhao H."/>
        </authorList>
    </citation>
    <scope>NUCLEOTIDE SEQUENCE</scope>
    <source>
        <strain evidence="1">BeijingLab</strain>
    </source>
</reference>
<evidence type="ECO:0000313" key="1">
    <source>
        <dbReference type="EMBL" id="KAJ8707006.1"/>
    </source>
</evidence>
<keyword evidence="2" id="KW-1185">Reference proteome</keyword>